<organism evidence="10 11">
    <name type="scientific">Methylophilus aquaticus</name>
    <dbReference type="NCBI Taxonomy" id="1971610"/>
    <lineage>
        <taxon>Bacteria</taxon>
        <taxon>Pseudomonadati</taxon>
        <taxon>Pseudomonadota</taxon>
        <taxon>Betaproteobacteria</taxon>
        <taxon>Nitrosomonadales</taxon>
        <taxon>Methylophilaceae</taxon>
        <taxon>Methylophilus</taxon>
    </lineage>
</organism>
<feature type="binding site" evidence="8">
    <location>
        <position position="97"/>
    </location>
    <ligand>
        <name>GTP</name>
        <dbReference type="ChEBI" id="CHEBI:37565"/>
    </ligand>
</feature>
<evidence type="ECO:0000313" key="10">
    <source>
        <dbReference type="EMBL" id="MDP8567467.1"/>
    </source>
</evidence>
<comment type="domain">
    <text evidence="8">The N-terminal domain determines nucleotide recognition and specific binding, while the C-terminal domain determines the specific binding to the target protein.</text>
</comment>
<feature type="domain" description="MobA-like NTP transferase" evidence="9">
    <location>
        <begin position="5"/>
        <end position="157"/>
    </location>
</feature>
<comment type="function">
    <text evidence="8">Transfers a GMP moiety from GTP to Mo-molybdopterin (Mo-MPT) cofactor (Moco or molybdenum cofactor) to form Mo-molybdopterin guanine dinucleotide (Mo-MGD) cofactor.</text>
</comment>
<comment type="subcellular location">
    <subcellularLocation>
        <location evidence="8">Cytoplasm</location>
    </subcellularLocation>
</comment>
<sequence length="196" mass="21345">MQVTALILAGGRGTRMGGADKGLVTYQGVRMIERVLARIIPQVDQVIINANRNLDTYQTLGYPVFTDASPHFDGPLAGMQAGLHHTETDWIVSVPCDSPLLPLDLVQLLGAAIVKEKSLMAIARSTSGNHPVFCLMHRSLLASLTSFLDCGQRKVSTWQMQHQPAYVFFEADQAFTNINSIDVSQPNTSHSTSHAS</sequence>
<name>A0ABT9JSB7_9PROT</name>
<keyword evidence="7 8" id="KW-0501">Molybdenum cofactor biosynthesis</keyword>
<dbReference type="PANTHER" id="PTHR19136">
    <property type="entry name" value="MOLYBDENUM COFACTOR GUANYLYLTRANSFERASE"/>
    <property type="match status" value="1"/>
</dbReference>
<dbReference type="Gene3D" id="3.90.550.10">
    <property type="entry name" value="Spore Coat Polysaccharide Biosynthesis Protein SpsA, Chain A"/>
    <property type="match status" value="1"/>
</dbReference>
<dbReference type="InterPro" id="IPR013482">
    <property type="entry name" value="Molybde_CF_guanTrfase"/>
</dbReference>
<dbReference type="InterPro" id="IPR029044">
    <property type="entry name" value="Nucleotide-diphossugar_trans"/>
</dbReference>
<keyword evidence="5 8" id="KW-0460">Magnesium</keyword>
<accession>A0ABT9JSB7</accession>
<protein>
    <recommendedName>
        <fullName evidence="8">Molybdenum cofactor guanylyltransferase</fullName>
        <shortName evidence="8">MoCo guanylyltransferase</shortName>
        <ecNumber evidence="8">2.7.7.77</ecNumber>
    </recommendedName>
    <alternativeName>
        <fullName evidence="8">GTP:molybdopterin guanylyltransferase</fullName>
    </alternativeName>
    <alternativeName>
        <fullName evidence="8">Mo-MPT guanylyltransferase</fullName>
    </alternativeName>
    <alternativeName>
        <fullName evidence="8">Molybdopterin guanylyltransferase</fullName>
    </alternativeName>
    <alternativeName>
        <fullName evidence="8">Molybdopterin-guanine dinucleotide synthase</fullName>
        <shortName evidence="8">MGD synthase</shortName>
    </alternativeName>
</protein>
<keyword evidence="11" id="KW-1185">Reference proteome</keyword>
<dbReference type="RefSeq" id="WP_306389192.1">
    <property type="nucleotide sequence ID" value="NZ_JAVCAP010000013.1"/>
</dbReference>
<keyword evidence="1 8" id="KW-0963">Cytoplasm</keyword>
<feature type="binding site" evidence="8">
    <location>
        <position position="21"/>
    </location>
    <ligand>
        <name>GTP</name>
        <dbReference type="ChEBI" id="CHEBI:37565"/>
    </ligand>
</feature>
<dbReference type="GO" id="GO:0061603">
    <property type="term" value="F:molybdenum cofactor guanylyltransferase activity"/>
    <property type="evidence" value="ECO:0007669"/>
    <property type="project" value="UniProtKB-EC"/>
</dbReference>
<evidence type="ECO:0000256" key="6">
    <source>
        <dbReference type="ARBA" id="ARBA00023134"/>
    </source>
</evidence>
<dbReference type="HAMAP" id="MF_00316">
    <property type="entry name" value="MobA"/>
    <property type="match status" value="1"/>
</dbReference>
<comment type="similarity">
    <text evidence="8">Belongs to the MobA family.</text>
</comment>
<feature type="binding site" evidence="8">
    <location>
        <position position="97"/>
    </location>
    <ligand>
        <name>Mg(2+)</name>
        <dbReference type="ChEBI" id="CHEBI:18420"/>
    </ligand>
</feature>
<feature type="binding site" evidence="8">
    <location>
        <position position="49"/>
    </location>
    <ligand>
        <name>GTP</name>
        <dbReference type="ChEBI" id="CHEBI:37565"/>
    </ligand>
</feature>
<keyword evidence="2 8" id="KW-0808">Transferase</keyword>
<dbReference type="Pfam" id="PF12804">
    <property type="entry name" value="NTP_transf_3"/>
    <property type="match status" value="1"/>
</dbReference>
<comment type="catalytic activity">
    <reaction evidence="8">
        <text>Mo-molybdopterin + GTP + H(+) = Mo-molybdopterin guanine dinucleotide + diphosphate</text>
        <dbReference type="Rhea" id="RHEA:34243"/>
        <dbReference type="ChEBI" id="CHEBI:15378"/>
        <dbReference type="ChEBI" id="CHEBI:33019"/>
        <dbReference type="ChEBI" id="CHEBI:37565"/>
        <dbReference type="ChEBI" id="CHEBI:71302"/>
        <dbReference type="ChEBI" id="CHEBI:71310"/>
        <dbReference type="EC" id="2.7.7.77"/>
    </reaction>
</comment>
<proteinExistence type="inferred from homology"/>
<feature type="binding site" evidence="8">
    <location>
        <begin position="8"/>
        <end position="10"/>
    </location>
    <ligand>
        <name>GTP</name>
        <dbReference type="ChEBI" id="CHEBI:37565"/>
    </ligand>
</feature>
<dbReference type="EMBL" id="JAVCAP010000013">
    <property type="protein sequence ID" value="MDP8567467.1"/>
    <property type="molecule type" value="Genomic_DNA"/>
</dbReference>
<dbReference type="SUPFAM" id="SSF53448">
    <property type="entry name" value="Nucleotide-diphospho-sugar transferases"/>
    <property type="match status" value="1"/>
</dbReference>
<evidence type="ECO:0000256" key="7">
    <source>
        <dbReference type="ARBA" id="ARBA00023150"/>
    </source>
</evidence>
<evidence type="ECO:0000256" key="5">
    <source>
        <dbReference type="ARBA" id="ARBA00022842"/>
    </source>
</evidence>
<keyword evidence="10" id="KW-0548">Nucleotidyltransferase</keyword>
<dbReference type="EC" id="2.7.7.77" evidence="8"/>
<dbReference type="NCBIfam" id="TIGR02665">
    <property type="entry name" value="molyb_mobA"/>
    <property type="match status" value="1"/>
</dbReference>
<comment type="cofactor">
    <cofactor evidence="8">
        <name>Mg(2+)</name>
        <dbReference type="ChEBI" id="CHEBI:18420"/>
    </cofactor>
</comment>
<evidence type="ECO:0000256" key="2">
    <source>
        <dbReference type="ARBA" id="ARBA00022679"/>
    </source>
</evidence>
<dbReference type="Proteomes" id="UP001225906">
    <property type="component" value="Unassembled WGS sequence"/>
</dbReference>
<dbReference type="CDD" id="cd02503">
    <property type="entry name" value="MobA"/>
    <property type="match status" value="1"/>
</dbReference>
<evidence type="ECO:0000256" key="4">
    <source>
        <dbReference type="ARBA" id="ARBA00022741"/>
    </source>
</evidence>
<keyword evidence="4 8" id="KW-0547">Nucleotide-binding</keyword>
<evidence type="ECO:0000313" key="11">
    <source>
        <dbReference type="Proteomes" id="UP001225906"/>
    </source>
</evidence>
<comment type="caution">
    <text evidence="10">The sequence shown here is derived from an EMBL/GenBank/DDBJ whole genome shotgun (WGS) entry which is preliminary data.</text>
</comment>
<feature type="binding site" evidence="8">
    <location>
        <position position="67"/>
    </location>
    <ligand>
        <name>GTP</name>
        <dbReference type="ChEBI" id="CHEBI:37565"/>
    </ligand>
</feature>
<evidence type="ECO:0000256" key="1">
    <source>
        <dbReference type="ARBA" id="ARBA00022490"/>
    </source>
</evidence>
<evidence type="ECO:0000256" key="8">
    <source>
        <dbReference type="HAMAP-Rule" id="MF_00316"/>
    </source>
</evidence>
<dbReference type="PANTHER" id="PTHR19136:SF81">
    <property type="entry name" value="MOLYBDENUM COFACTOR GUANYLYLTRANSFERASE"/>
    <property type="match status" value="1"/>
</dbReference>
<gene>
    <name evidence="8 10" type="primary">mobA</name>
    <name evidence="10" type="ORF">Q9291_06370</name>
</gene>
<evidence type="ECO:0000259" key="9">
    <source>
        <dbReference type="Pfam" id="PF12804"/>
    </source>
</evidence>
<keyword evidence="6 8" id="KW-0342">GTP-binding</keyword>
<evidence type="ECO:0000256" key="3">
    <source>
        <dbReference type="ARBA" id="ARBA00022723"/>
    </source>
</evidence>
<comment type="subunit">
    <text evidence="8">Monomer.</text>
</comment>
<reference evidence="11" key="1">
    <citation type="journal article" date="2019" name="Int. J. Syst. Evol. Microbiol.">
        <title>The Global Catalogue of Microorganisms (GCM) 10K type strain sequencing project: providing services to taxonomists for standard genome sequencing and annotation.</title>
        <authorList>
            <consortium name="The Broad Institute Genomics Platform"/>
            <consortium name="The Broad Institute Genome Sequencing Center for Infectious Disease"/>
            <person name="Wu L."/>
            <person name="Ma J."/>
        </authorList>
    </citation>
    <scope>NUCLEOTIDE SEQUENCE [LARGE SCALE GENOMIC DNA]</scope>
    <source>
        <strain evidence="11">VKM B-3159</strain>
    </source>
</reference>
<keyword evidence="3 8" id="KW-0479">Metal-binding</keyword>
<dbReference type="InterPro" id="IPR025877">
    <property type="entry name" value="MobA-like_NTP_Trfase"/>
</dbReference>